<reference evidence="2 3" key="1">
    <citation type="submission" date="2018-02" db="EMBL/GenBank/DDBJ databases">
        <title>Mycoplasma marinum and Mycoplasma todarodis sp. nov., moderately halophilic and psychrotolerant mycoplasmas isolated from cephalopods.</title>
        <authorList>
            <person name="Viver T."/>
        </authorList>
    </citation>
    <scope>NUCLEOTIDE SEQUENCE [LARGE SCALE GENOMIC DNA]</scope>
    <source>
        <strain evidence="2 3">PE</strain>
    </source>
</reference>
<feature type="transmembrane region" description="Helical" evidence="1">
    <location>
        <begin position="21"/>
        <end position="45"/>
    </location>
</feature>
<protein>
    <submittedName>
        <fullName evidence="2">Uncharacterized protein</fullName>
    </submittedName>
</protein>
<proteinExistence type="predicted"/>
<keyword evidence="3" id="KW-1185">Reference proteome</keyword>
<sequence>MNNEEIIKNAYRINRIYSTFVMIKVFIMFLLFFLATYLPAFFYFHKDPLFWWNCNEIWMIFINIGFVLYFYLDFCEYINIFIRSRRIIKRFCKDEASAKIVEKVINKPLLLTEKKSFQWWFLQTDFKNKWIFCPIFLPALLIFTFVYICIRAQDSKKWRSCSKKDYNKRWNFERIENWELMGKSYLRMKWEIEEELEELYKKTTNK</sequence>
<evidence type="ECO:0000313" key="3">
    <source>
        <dbReference type="Proteomes" id="UP000294192"/>
    </source>
</evidence>
<name>A0A4R0XVI3_9MOLU</name>
<comment type="caution">
    <text evidence="2">The sequence shown here is derived from an EMBL/GenBank/DDBJ whole genome shotgun (WGS) entry which is preliminary data.</text>
</comment>
<keyword evidence="1" id="KW-0472">Membrane</keyword>
<dbReference type="RefSeq" id="WP_131598570.1">
    <property type="nucleotide sequence ID" value="NZ_PSZO01000003.1"/>
</dbReference>
<keyword evidence="1" id="KW-1133">Transmembrane helix</keyword>
<feature type="transmembrane region" description="Helical" evidence="1">
    <location>
        <begin position="57"/>
        <end position="80"/>
    </location>
</feature>
<evidence type="ECO:0000256" key="1">
    <source>
        <dbReference type="SAM" id="Phobius"/>
    </source>
</evidence>
<dbReference type="EMBL" id="PSZO01000003">
    <property type="protein sequence ID" value="TCG11762.1"/>
    <property type="molecule type" value="Genomic_DNA"/>
</dbReference>
<gene>
    <name evidence="2" type="ORF">C4B24_01260</name>
</gene>
<dbReference type="AlphaFoldDB" id="A0A4R0XVI3"/>
<keyword evidence="1" id="KW-0812">Transmembrane</keyword>
<evidence type="ECO:0000313" key="2">
    <source>
        <dbReference type="EMBL" id="TCG11762.1"/>
    </source>
</evidence>
<accession>A0A4R0XVI3</accession>
<dbReference type="Proteomes" id="UP000294192">
    <property type="component" value="Unassembled WGS sequence"/>
</dbReference>
<organism evidence="2 3">
    <name type="scientific">Mycoplasma marinum</name>
    <dbReference type="NCBI Taxonomy" id="1937190"/>
    <lineage>
        <taxon>Bacteria</taxon>
        <taxon>Bacillati</taxon>
        <taxon>Mycoplasmatota</taxon>
        <taxon>Mollicutes</taxon>
        <taxon>Mycoplasmataceae</taxon>
        <taxon>Mycoplasma</taxon>
    </lineage>
</organism>
<feature type="transmembrane region" description="Helical" evidence="1">
    <location>
        <begin position="130"/>
        <end position="148"/>
    </location>
</feature>